<dbReference type="Gene3D" id="3.30.460.40">
    <property type="match status" value="1"/>
</dbReference>
<evidence type="ECO:0000313" key="2">
    <source>
        <dbReference type="Proteomes" id="UP000309128"/>
    </source>
</evidence>
<dbReference type="SUPFAM" id="SSF81301">
    <property type="entry name" value="Nucleotidyltransferase"/>
    <property type="match status" value="1"/>
</dbReference>
<dbReference type="AlphaFoldDB" id="A0A5S4FF55"/>
<name>A0A5S4FF55_9ACTN</name>
<keyword evidence="2" id="KW-1185">Reference proteome</keyword>
<dbReference type="EMBL" id="VCKY01000078">
    <property type="protein sequence ID" value="TMR17520.1"/>
    <property type="molecule type" value="Genomic_DNA"/>
</dbReference>
<reference evidence="1 2" key="1">
    <citation type="submission" date="2019-05" db="EMBL/GenBank/DDBJ databases">
        <title>Draft genome sequence of Nonomuraea turkmeniaca DSM 43926.</title>
        <authorList>
            <person name="Saricaoglu S."/>
            <person name="Isik K."/>
        </authorList>
    </citation>
    <scope>NUCLEOTIDE SEQUENCE [LARGE SCALE GENOMIC DNA]</scope>
    <source>
        <strain evidence="1 2">DSM 43926</strain>
    </source>
</reference>
<protein>
    <submittedName>
        <fullName evidence="1">Uncharacterized protein</fullName>
    </submittedName>
</protein>
<dbReference type="OrthoDB" id="3379089at2"/>
<dbReference type="RefSeq" id="WP_138668248.1">
    <property type="nucleotide sequence ID" value="NZ_VCKY01000078.1"/>
</dbReference>
<evidence type="ECO:0000313" key="1">
    <source>
        <dbReference type="EMBL" id="TMR17520.1"/>
    </source>
</evidence>
<gene>
    <name evidence="1" type="ORF">ETD86_23120</name>
</gene>
<sequence length="125" mass="13586">MTLRDVACRVTQRVPVRRPNQERLGRARACAGTRQLERLSADADFDYRVGGTSAALLQGVHLPVGDIDLLVAGREDVDTFAAALEAYPCLYPASWIQEAMQYFARYEINGSPGTPVGYGDPPGST</sequence>
<accession>A0A5S4FF55</accession>
<proteinExistence type="predicted"/>
<organism evidence="1 2">
    <name type="scientific">Nonomuraea turkmeniaca</name>
    <dbReference type="NCBI Taxonomy" id="103838"/>
    <lineage>
        <taxon>Bacteria</taxon>
        <taxon>Bacillati</taxon>
        <taxon>Actinomycetota</taxon>
        <taxon>Actinomycetes</taxon>
        <taxon>Streptosporangiales</taxon>
        <taxon>Streptosporangiaceae</taxon>
        <taxon>Nonomuraea</taxon>
    </lineage>
</organism>
<dbReference type="InterPro" id="IPR043519">
    <property type="entry name" value="NT_sf"/>
</dbReference>
<dbReference type="Proteomes" id="UP000309128">
    <property type="component" value="Unassembled WGS sequence"/>
</dbReference>
<comment type="caution">
    <text evidence="1">The sequence shown here is derived from an EMBL/GenBank/DDBJ whole genome shotgun (WGS) entry which is preliminary data.</text>
</comment>